<evidence type="ECO:0000256" key="9">
    <source>
        <dbReference type="ARBA" id="ARBA00040345"/>
    </source>
</evidence>
<evidence type="ECO:0000256" key="1">
    <source>
        <dbReference type="ARBA" id="ARBA00004236"/>
    </source>
</evidence>
<comment type="caution">
    <text evidence="11">The sequence shown here is derived from an EMBL/GenBank/DDBJ whole genome shotgun (WGS) entry which is preliminary data.</text>
</comment>
<keyword evidence="12" id="KW-1185">Reference proteome</keyword>
<dbReference type="SUPFAM" id="SSF53448">
    <property type="entry name" value="Nucleotide-diphospho-sugar transferases"/>
    <property type="match status" value="1"/>
</dbReference>
<accession>A0ABX0DDK1</accession>
<dbReference type="EMBL" id="JAAKZI010000011">
    <property type="protein sequence ID" value="NGN83470.1"/>
    <property type="molecule type" value="Genomic_DNA"/>
</dbReference>
<dbReference type="PANTHER" id="PTHR43646">
    <property type="entry name" value="GLYCOSYLTRANSFERASE"/>
    <property type="match status" value="1"/>
</dbReference>
<comment type="pathway">
    <text evidence="7">Carotenoid biosynthesis; staphyloxanthin biosynthesis; staphyloxanthin from farnesyl diphosphate: step 4/5.</text>
</comment>
<evidence type="ECO:0000256" key="6">
    <source>
        <dbReference type="ARBA" id="ARBA00037281"/>
    </source>
</evidence>
<keyword evidence="4" id="KW-0808">Transferase</keyword>
<comment type="subcellular location">
    <subcellularLocation>
        <location evidence="1">Cell membrane</location>
    </subcellularLocation>
</comment>
<evidence type="ECO:0000256" key="4">
    <source>
        <dbReference type="ARBA" id="ARBA00022679"/>
    </source>
</evidence>
<dbReference type="RefSeq" id="WP_165181570.1">
    <property type="nucleotide sequence ID" value="NZ_JAAKZI010000011.1"/>
</dbReference>
<name>A0ABX0DDK1_9MICC</name>
<sequence>MTTSETPQGTTAADGALPVSVVVPARNAARWLAECLASVAAQHPAEIIVVDGCSTDNTVELATNAGAHVISDGGRGLPAARMMGARAATQDTLALIDADVLLPEGALKALLDEFTAGHYDGLQFGLASRPDEEEYWAQALAWHHNHSRVREWFCVCATLMRRDVLLQLGFDESFRSGEDVELRIRLQQAGARLGVSRKTIVGHRFSGGFDTARDQWEQDGAGLARTAAKHPSRAGWMVALPLLATIRGAGLSLVLAPRYLPYWAGFLGYNYRSMVSEWMHGTRAHP</sequence>
<protein>
    <recommendedName>
        <fullName evidence="9">4,4'-diaponeurosporenoate glycosyltransferase</fullName>
    </recommendedName>
</protein>
<evidence type="ECO:0000256" key="5">
    <source>
        <dbReference type="ARBA" id="ARBA00023136"/>
    </source>
</evidence>
<keyword evidence="5" id="KW-0472">Membrane</keyword>
<evidence type="ECO:0000256" key="7">
    <source>
        <dbReference type="ARBA" id="ARBA00037904"/>
    </source>
</evidence>
<dbReference type="InterPro" id="IPR029044">
    <property type="entry name" value="Nucleotide-diphossugar_trans"/>
</dbReference>
<feature type="domain" description="Glycosyltransferase 2-like" evidence="10">
    <location>
        <begin position="20"/>
        <end position="142"/>
    </location>
</feature>
<evidence type="ECO:0000256" key="8">
    <source>
        <dbReference type="ARBA" id="ARBA00038120"/>
    </source>
</evidence>
<proteinExistence type="inferred from homology"/>
<dbReference type="Pfam" id="PF00535">
    <property type="entry name" value="Glycos_transf_2"/>
    <property type="match status" value="1"/>
</dbReference>
<evidence type="ECO:0000259" key="10">
    <source>
        <dbReference type="Pfam" id="PF00535"/>
    </source>
</evidence>
<keyword evidence="2" id="KW-1003">Cell membrane</keyword>
<keyword evidence="3" id="KW-0328">Glycosyltransferase</keyword>
<evidence type="ECO:0000313" key="12">
    <source>
        <dbReference type="Proteomes" id="UP000479226"/>
    </source>
</evidence>
<comment type="function">
    <text evidence="6">Catalyzes the glycosylation of 4,4'-diaponeurosporenoate, i.e. the esterification of glucose at the C1'' position with the carboxyl group of 4,4'-diaponeurosporenic acid, to form glycosyl-4,4'-diaponeurosporenoate. This is a step in the biosynthesis of staphyloxanthin, an orange pigment present in most staphylococci strains.</text>
</comment>
<dbReference type="Gene3D" id="3.90.550.10">
    <property type="entry name" value="Spore Coat Polysaccharide Biosynthesis Protein SpsA, Chain A"/>
    <property type="match status" value="1"/>
</dbReference>
<gene>
    <name evidence="11" type="ORF">G6N77_08365</name>
</gene>
<reference evidence="11 12" key="1">
    <citation type="submission" date="2020-02" db="EMBL/GenBank/DDBJ databases">
        <title>Genome sequence of the type strain DSM 27180 of Arthrobacter silviterrae.</title>
        <authorList>
            <person name="Gao J."/>
            <person name="Sun J."/>
        </authorList>
    </citation>
    <scope>NUCLEOTIDE SEQUENCE [LARGE SCALE GENOMIC DNA]</scope>
    <source>
        <strain evidence="11 12">DSM 27180</strain>
    </source>
</reference>
<evidence type="ECO:0000313" key="11">
    <source>
        <dbReference type="EMBL" id="NGN83470.1"/>
    </source>
</evidence>
<dbReference type="Proteomes" id="UP000479226">
    <property type="component" value="Unassembled WGS sequence"/>
</dbReference>
<dbReference type="InterPro" id="IPR001173">
    <property type="entry name" value="Glyco_trans_2-like"/>
</dbReference>
<comment type="similarity">
    <text evidence="8">Belongs to the glycosyltransferase 2 family. CrtQ subfamily.</text>
</comment>
<dbReference type="PANTHER" id="PTHR43646:SF2">
    <property type="entry name" value="GLYCOSYLTRANSFERASE 2-LIKE DOMAIN-CONTAINING PROTEIN"/>
    <property type="match status" value="1"/>
</dbReference>
<evidence type="ECO:0000256" key="3">
    <source>
        <dbReference type="ARBA" id="ARBA00022676"/>
    </source>
</evidence>
<organism evidence="11 12">
    <name type="scientific">Arthrobacter silviterrae</name>
    <dbReference type="NCBI Taxonomy" id="2026658"/>
    <lineage>
        <taxon>Bacteria</taxon>
        <taxon>Bacillati</taxon>
        <taxon>Actinomycetota</taxon>
        <taxon>Actinomycetes</taxon>
        <taxon>Micrococcales</taxon>
        <taxon>Micrococcaceae</taxon>
        <taxon>Arthrobacter</taxon>
    </lineage>
</organism>
<evidence type="ECO:0000256" key="2">
    <source>
        <dbReference type="ARBA" id="ARBA00022475"/>
    </source>
</evidence>